<evidence type="ECO:0000313" key="2">
    <source>
        <dbReference type="EMBL" id="MBD5779912.1"/>
    </source>
</evidence>
<dbReference type="EMBL" id="JACYFG010000022">
    <property type="protein sequence ID" value="MBD5779912.1"/>
    <property type="molecule type" value="Genomic_DNA"/>
</dbReference>
<organism evidence="2 3">
    <name type="scientific">Pelagicoccus enzymogenes</name>
    <dbReference type="NCBI Taxonomy" id="2773457"/>
    <lineage>
        <taxon>Bacteria</taxon>
        <taxon>Pseudomonadati</taxon>
        <taxon>Verrucomicrobiota</taxon>
        <taxon>Opitutia</taxon>
        <taxon>Puniceicoccales</taxon>
        <taxon>Pelagicoccaceae</taxon>
        <taxon>Pelagicoccus</taxon>
    </lineage>
</organism>
<protein>
    <submittedName>
        <fullName evidence="2">Uncharacterized protein</fullName>
    </submittedName>
</protein>
<keyword evidence="3" id="KW-1185">Reference proteome</keyword>
<name>A0A927F7I6_9BACT</name>
<evidence type="ECO:0000256" key="1">
    <source>
        <dbReference type="SAM" id="Phobius"/>
    </source>
</evidence>
<proteinExistence type="predicted"/>
<evidence type="ECO:0000313" key="3">
    <source>
        <dbReference type="Proteomes" id="UP000622317"/>
    </source>
</evidence>
<gene>
    <name evidence="2" type="ORF">IEN85_10470</name>
</gene>
<dbReference type="Proteomes" id="UP000622317">
    <property type="component" value="Unassembled WGS sequence"/>
</dbReference>
<keyword evidence="1" id="KW-0472">Membrane</keyword>
<comment type="caution">
    <text evidence="2">The sequence shown here is derived from an EMBL/GenBank/DDBJ whole genome shotgun (WGS) entry which is preliminary data.</text>
</comment>
<accession>A0A927F7I6</accession>
<feature type="transmembrane region" description="Helical" evidence="1">
    <location>
        <begin position="123"/>
        <end position="139"/>
    </location>
</feature>
<dbReference type="AlphaFoldDB" id="A0A927F7I6"/>
<dbReference type="RefSeq" id="WP_191617040.1">
    <property type="nucleotide sequence ID" value="NZ_JACYFG010000022.1"/>
</dbReference>
<keyword evidence="1" id="KW-1133">Transmembrane helix</keyword>
<feature type="transmembrane region" description="Helical" evidence="1">
    <location>
        <begin position="79"/>
        <end position="103"/>
    </location>
</feature>
<feature type="transmembrane region" description="Helical" evidence="1">
    <location>
        <begin position="35"/>
        <end position="59"/>
    </location>
</feature>
<keyword evidence="1" id="KW-0812">Transmembrane</keyword>
<reference evidence="2" key="1">
    <citation type="submission" date="2020-09" db="EMBL/GenBank/DDBJ databases">
        <title>Pelagicoccus enzymogenes sp. nov. with an EPS production, isolated from marine sediment.</title>
        <authorList>
            <person name="Feng X."/>
        </authorList>
    </citation>
    <scope>NUCLEOTIDE SEQUENCE</scope>
    <source>
        <strain evidence="2">NFK12</strain>
    </source>
</reference>
<feature type="transmembrane region" description="Helical" evidence="1">
    <location>
        <begin position="7"/>
        <end position="29"/>
    </location>
</feature>
<sequence>MKPWLANVHLIASIGGGFTGAVTSTAPLFQQGFSLGLLIIVAIACSIYVYGIFAGLRLVADRSETLHLKIFYSLQVPVFYSPLFSYFVAAGAYVTLGISGLSLNFNFAFGSVWFLSLLNGQPLGLGVNFVALLLLVLLFKEPLLEPYSQKQEVGATSPEREKLSASE</sequence>